<dbReference type="InterPro" id="IPR036852">
    <property type="entry name" value="Peptidase_S8/S53_dom_sf"/>
</dbReference>
<dbReference type="InterPro" id="IPR022398">
    <property type="entry name" value="Peptidase_S8_His-AS"/>
</dbReference>
<dbReference type="InterPro" id="IPR015500">
    <property type="entry name" value="Peptidase_S8_subtilisin-rel"/>
</dbReference>
<evidence type="ECO:0000256" key="2">
    <source>
        <dbReference type="ARBA" id="ARBA00022670"/>
    </source>
</evidence>
<dbReference type="PANTHER" id="PTHR43806:SF11">
    <property type="entry name" value="CEREVISIN-RELATED"/>
    <property type="match status" value="1"/>
</dbReference>
<dbReference type="PRINTS" id="PR00723">
    <property type="entry name" value="SUBTILISIN"/>
</dbReference>
<accession>A0A644VX93</accession>
<dbReference type="Gene3D" id="3.40.50.200">
    <property type="entry name" value="Peptidase S8/S53 domain"/>
    <property type="match status" value="1"/>
</dbReference>
<dbReference type="SUPFAM" id="SSF52743">
    <property type="entry name" value="Subtilisin-like"/>
    <property type="match status" value="1"/>
</dbReference>
<dbReference type="InterPro" id="IPR050131">
    <property type="entry name" value="Peptidase_S8_subtilisin-like"/>
</dbReference>
<dbReference type="PROSITE" id="PS00137">
    <property type="entry name" value="SUBTILASE_HIS"/>
    <property type="match status" value="1"/>
</dbReference>
<dbReference type="Pfam" id="PF00082">
    <property type="entry name" value="Peptidase_S8"/>
    <property type="match status" value="1"/>
</dbReference>
<evidence type="ECO:0000256" key="1">
    <source>
        <dbReference type="ARBA" id="ARBA00011073"/>
    </source>
</evidence>
<evidence type="ECO:0000313" key="6">
    <source>
        <dbReference type="EMBL" id="MPL96029.1"/>
    </source>
</evidence>
<proteinExistence type="inferred from homology"/>
<dbReference type="PANTHER" id="PTHR43806">
    <property type="entry name" value="PEPTIDASE S8"/>
    <property type="match status" value="1"/>
</dbReference>
<organism evidence="6">
    <name type="scientific">bioreactor metagenome</name>
    <dbReference type="NCBI Taxonomy" id="1076179"/>
    <lineage>
        <taxon>unclassified sequences</taxon>
        <taxon>metagenomes</taxon>
        <taxon>ecological metagenomes</taxon>
    </lineage>
</organism>
<dbReference type="PROSITE" id="PS51892">
    <property type="entry name" value="SUBTILASE"/>
    <property type="match status" value="1"/>
</dbReference>
<evidence type="ECO:0000256" key="3">
    <source>
        <dbReference type="ARBA" id="ARBA00022801"/>
    </source>
</evidence>
<comment type="similarity">
    <text evidence="1">Belongs to the peptidase S8 family.</text>
</comment>
<dbReference type="InterPro" id="IPR023828">
    <property type="entry name" value="Peptidase_S8_Ser-AS"/>
</dbReference>
<protein>
    <recommendedName>
        <fullName evidence="5">Peptidase S8/S53 domain-containing protein</fullName>
    </recommendedName>
</protein>
<sequence>MKRNLLLTIFIFCLCQIGLAQSLKKIGTLERKNDSIFVVENGKYYIVNKNVVTVKLKSGIDGFEKAAQKIRSNRLGYIDLVVPEGIDLEKYVSVLEYTGKFDIVEYNNIGQYCVITNDIERSNQWYLNNINAFNAWDITMGSSNTTVAILDSGTDWRHPDIGNGSDGYKNINEQAGWNYISNTNNVITSNGHGTRVTGIVGAKSNNYIGISGISGGNNSVGITMIPFCVGIDAPDGSIIDDAIIDATDSGAKVIQLSLNVAQTNAINAAIDYAVQNNVVIVCASGNNYSSMVSYPASHQNVIAVGATNKSNVRANFSNYGTSLDVVVPGVDIFSTTLNDGYNSQDGTSFAAPQVSGVAALILSVRPDLTGQQVRDVIEQTTQKIGGYSYVTTSGRSNGTWNQEMGYGLVDAYDAVYAIAPRISGPSTVCNQATFTITNLPQGATVNWTCSSGLSLSVPNGNSTATFQSFPDLITNVYGWVQAEIQMGAGGDPSMMLRKENITINKPRIQELIVPAIANTGEVLTFTCTMYTPWNANWTITPNTGFSMNDLGNNSHSHRVFTGRKL</sequence>
<dbReference type="PROSITE" id="PS00138">
    <property type="entry name" value="SUBTILASE_SER"/>
    <property type="match status" value="1"/>
</dbReference>
<gene>
    <name evidence="6" type="ORF">SDC9_42204</name>
</gene>
<dbReference type="GO" id="GO:0006508">
    <property type="term" value="P:proteolysis"/>
    <property type="evidence" value="ECO:0007669"/>
    <property type="project" value="UniProtKB-KW"/>
</dbReference>
<dbReference type="GO" id="GO:0004252">
    <property type="term" value="F:serine-type endopeptidase activity"/>
    <property type="evidence" value="ECO:0007669"/>
    <property type="project" value="InterPro"/>
</dbReference>
<reference evidence="6" key="1">
    <citation type="submission" date="2019-08" db="EMBL/GenBank/DDBJ databases">
        <authorList>
            <person name="Kucharzyk K."/>
            <person name="Murdoch R.W."/>
            <person name="Higgins S."/>
            <person name="Loffler F."/>
        </authorList>
    </citation>
    <scope>NUCLEOTIDE SEQUENCE</scope>
</reference>
<keyword evidence="4" id="KW-0720">Serine protease</keyword>
<keyword evidence="3" id="KW-0378">Hydrolase</keyword>
<comment type="caution">
    <text evidence="6">The sequence shown here is derived from an EMBL/GenBank/DDBJ whole genome shotgun (WGS) entry which is preliminary data.</text>
</comment>
<dbReference type="EMBL" id="VSSQ01000492">
    <property type="protein sequence ID" value="MPL96029.1"/>
    <property type="molecule type" value="Genomic_DNA"/>
</dbReference>
<name>A0A644VX93_9ZZZZ</name>
<dbReference type="InterPro" id="IPR000209">
    <property type="entry name" value="Peptidase_S8/S53_dom"/>
</dbReference>
<dbReference type="AlphaFoldDB" id="A0A644VX93"/>
<evidence type="ECO:0000259" key="5">
    <source>
        <dbReference type="Pfam" id="PF00082"/>
    </source>
</evidence>
<feature type="domain" description="Peptidase S8/S53" evidence="5">
    <location>
        <begin position="143"/>
        <end position="407"/>
    </location>
</feature>
<evidence type="ECO:0000256" key="4">
    <source>
        <dbReference type="ARBA" id="ARBA00022825"/>
    </source>
</evidence>
<keyword evidence="2" id="KW-0645">Protease</keyword>